<evidence type="ECO:0008006" key="3">
    <source>
        <dbReference type="Google" id="ProtNLM"/>
    </source>
</evidence>
<comment type="caution">
    <text evidence="1">The sequence shown here is derived from an EMBL/GenBank/DDBJ whole genome shotgun (WGS) entry which is preliminary data.</text>
</comment>
<evidence type="ECO:0000313" key="1">
    <source>
        <dbReference type="EMBL" id="KNF65918.1"/>
    </source>
</evidence>
<dbReference type="Proteomes" id="UP000037564">
    <property type="component" value="Unassembled WGS sequence"/>
</dbReference>
<gene>
    <name evidence="1" type="ORF">WR15_18910</name>
</gene>
<protein>
    <recommendedName>
        <fullName evidence="3">Prophage protein</fullName>
    </recommendedName>
</protein>
<sequence length="77" mass="8344">MCNNHYSDTSVTVIKTLMDALIDISVIADMAHKHATSETEYAGAFVPYSLAAMQISADQALETASKMLMADVQEVHP</sequence>
<dbReference type="EMBL" id="LGZN01000053">
    <property type="protein sequence ID" value="KNF65918.1"/>
    <property type="molecule type" value="Genomic_DNA"/>
</dbReference>
<dbReference type="AlphaFoldDB" id="A0A0B1K502"/>
<organism evidence="1 2">
    <name type="scientific">Escherichia coli</name>
    <dbReference type="NCBI Taxonomy" id="562"/>
    <lineage>
        <taxon>Bacteria</taxon>
        <taxon>Pseudomonadati</taxon>
        <taxon>Pseudomonadota</taxon>
        <taxon>Gammaproteobacteria</taxon>
        <taxon>Enterobacterales</taxon>
        <taxon>Enterobacteriaceae</taxon>
        <taxon>Escherichia</taxon>
    </lineage>
</organism>
<reference evidence="1 2" key="1">
    <citation type="submission" date="2015-07" db="EMBL/GenBank/DDBJ databases">
        <title>Genome sequences of 64 non-O157:H7 Shiga toxin-producing Escherichia coli strains.</title>
        <authorList>
            <person name="Gonzalez-Escalona N."/>
            <person name="Toro M."/>
            <person name="Timme R."/>
            <person name="Payne J."/>
        </authorList>
    </citation>
    <scope>NUCLEOTIDE SEQUENCE [LARGE SCALE GENOMIC DNA]</scope>
    <source>
        <strain evidence="1 2">CFSAN026843</strain>
    </source>
</reference>
<dbReference type="RefSeq" id="WP_047085108.1">
    <property type="nucleotide sequence ID" value="NZ_BFKY01000158.1"/>
</dbReference>
<evidence type="ECO:0000313" key="2">
    <source>
        <dbReference type="Proteomes" id="UP000037564"/>
    </source>
</evidence>
<proteinExistence type="predicted"/>
<accession>A0A0B1K502</accession>
<dbReference type="PATRIC" id="fig|562.7396.peg.3874"/>
<name>A0A0B1K502_ECOLX</name>